<dbReference type="HOGENOM" id="CLU_1643278_0_0_1"/>
<accession>A0A0C2STA6</accession>
<sequence>MDAQNLIELILCLNKNQCFKSWFGVAAHNATRLALAIYGRVPLLPRSLFLDSSDFDITYPRNLDDIRNNATYECPETYKGKVGSHVVEVRHECFNVFIWGNLSHGNIESLLRLDFFQSHLWRVLPLLENNTTLREWRQSNNLSVSKLQQIVSLLSVFTTDAHIASSFLK</sequence>
<dbReference type="InParanoid" id="A0A0C2STA6"/>
<keyword evidence="2" id="KW-1185">Reference proteome</keyword>
<reference evidence="1 2" key="1">
    <citation type="submission" date="2014-04" db="EMBL/GenBank/DDBJ databases">
        <title>Evolutionary Origins and Diversification of the Mycorrhizal Mutualists.</title>
        <authorList>
            <consortium name="DOE Joint Genome Institute"/>
            <consortium name="Mycorrhizal Genomics Consortium"/>
            <person name="Kohler A."/>
            <person name="Kuo A."/>
            <person name="Nagy L.G."/>
            <person name="Floudas D."/>
            <person name="Copeland A."/>
            <person name="Barry K.W."/>
            <person name="Cichocki N."/>
            <person name="Veneault-Fourrey C."/>
            <person name="LaButti K."/>
            <person name="Lindquist E.A."/>
            <person name="Lipzen A."/>
            <person name="Lundell T."/>
            <person name="Morin E."/>
            <person name="Murat C."/>
            <person name="Riley R."/>
            <person name="Ohm R."/>
            <person name="Sun H."/>
            <person name="Tunlid A."/>
            <person name="Henrissat B."/>
            <person name="Grigoriev I.V."/>
            <person name="Hibbett D.S."/>
            <person name="Martin F."/>
        </authorList>
    </citation>
    <scope>NUCLEOTIDE SEQUENCE [LARGE SCALE GENOMIC DNA]</scope>
    <source>
        <strain evidence="1 2">Koide BX008</strain>
    </source>
</reference>
<gene>
    <name evidence="1" type="ORF">M378DRAFT_171949</name>
</gene>
<dbReference type="Proteomes" id="UP000054549">
    <property type="component" value="Unassembled WGS sequence"/>
</dbReference>
<protein>
    <submittedName>
        <fullName evidence="1">Uncharacterized protein</fullName>
    </submittedName>
</protein>
<evidence type="ECO:0000313" key="1">
    <source>
        <dbReference type="EMBL" id="KIL57279.1"/>
    </source>
</evidence>
<organism evidence="1 2">
    <name type="scientific">Amanita muscaria (strain Koide BX008)</name>
    <dbReference type="NCBI Taxonomy" id="946122"/>
    <lineage>
        <taxon>Eukaryota</taxon>
        <taxon>Fungi</taxon>
        <taxon>Dikarya</taxon>
        <taxon>Basidiomycota</taxon>
        <taxon>Agaricomycotina</taxon>
        <taxon>Agaricomycetes</taxon>
        <taxon>Agaricomycetidae</taxon>
        <taxon>Agaricales</taxon>
        <taxon>Pluteineae</taxon>
        <taxon>Amanitaceae</taxon>
        <taxon>Amanita</taxon>
    </lineage>
</organism>
<proteinExistence type="predicted"/>
<name>A0A0C2STA6_AMAMK</name>
<dbReference type="EMBL" id="KN818376">
    <property type="protein sequence ID" value="KIL57279.1"/>
    <property type="molecule type" value="Genomic_DNA"/>
</dbReference>
<dbReference type="AlphaFoldDB" id="A0A0C2STA6"/>
<evidence type="ECO:0000313" key="2">
    <source>
        <dbReference type="Proteomes" id="UP000054549"/>
    </source>
</evidence>